<comment type="caution">
    <text evidence="2">The sequence shown here is derived from an EMBL/GenBank/DDBJ whole genome shotgun (WGS) entry which is preliminary data.</text>
</comment>
<feature type="compositionally biased region" description="Low complexity" evidence="1">
    <location>
        <begin position="1"/>
        <end position="13"/>
    </location>
</feature>
<feature type="region of interest" description="Disordered" evidence="1">
    <location>
        <begin position="1"/>
        <end position="129"/>
    </location>
</feature>
<dbReference type="EMBL" id="JAXCGZ010009444">
    <property type="protein sequence ID" value="KAK7077278.1"/>
    <property type="molecule type" value="Genomic_DNA"/>
</dbReference>
<reference evidence="2 3" key="1">
    <citation type="submission" date="2023-11" db="EMBL/GenBank/DDBJ databases">
        <title>Halocaridina rubra genome assembly.</title>
        <authorList>
            <person name="Smith C."/>
        </authorList>
    </citation>
    <scope>NUCLEOTIDE SEQUENCE [LARGE SCALE GENOMIC DNA]</scope>
    <source>
        <strain evidence="2">EP-1</strain>
        <tissue evidence="2">Whole</tissue>
    </source>
</reference>
<dbReference type="Proteomes" id="UP001381693">
    <property type="component" value="Unassembled WGS sequence"/>
</dbReference>
<sequence length="177" mass="19250">MDVRVAPSASASRRSSRGGRESAITTSSSSNNNRSRPATAGRSRQSRAPPPTLTLHLNDDAVLGGQMRPNGSGVHQDPSSGNRNAEGGVGRGRENTPMGMRGRAKRGGRTLQRNSLSDSSDSGRLLPHRPRMQYLPSSKQDLMKIMCLHRPYAFNGALCRIYPYQNLIMVYTLSLLS</sequence>
<gene>
    <name evidence="2" type="ORF">SK128_009744</name>
</gene>
<protein>
    <submittedName>
        <fullName evidence="2">Uncharacterized protein</fullName>
    </submittedName>
</protein>
<name>A0AAN8XB81_HALRR</name>
<organism evidence="2 3">
    <name type="scientific">Halocaridina rubra</name>
    <name type="common">Hawaiian red shrimp</name>
    <dbReference type="NCBI Taxonomy" id="373956"/>
    <lineage>
        <taxon>Eukaryota</taxon>
        <taxon>Metazoa</taxon>
        <taxon>Ecdysozoa</taxon>
        <taxon>Arthropoda</taxon>
        <taxon>Crustacea</taxon>
        <taxon>Multicrustacea</taxon>
        <taxon>Malacostraca</taxon>
        <taxon>Eumalacostraca</taxon>
        <taxon>Eucarida</taxon>
        <taxon>Decapoda</taxon>
        <taxon>Pleocyemata</taxon>
        <taxon>Caridea</taxon>
        <taxon>Atyoidea</taxon>
        <taxon>Atyidae</taxon>
        <taxon>Halocaridina</taxon>
    </lineage>
</organism>
<dbReference type="AlphaFoldDB" id="A0AAN8XB81"/>
<evidence type="ECO:0000313" key="3">
    <source>
        <dbReference type="Proteomes" id="UP001381693"/>
    </source>
</evidence>
<keyword evidence="3" id="KW-1185">Reference proteome</keyword>
<evidence type="ECO:0000256" key="1">
    <source>
        <dbReference type="SAM" id="MobiDB-lite"/>
    </source>
</evidence>
<feature type="compositionally biased region" description="Low complexity" evidence="1">
    <location>
        <begin position="21"/>
        <end position="40"/>
    </location>
</feature>
<evidence type="ECO:0000313" key="2">
    <source>
        <dbReference type="EMBL" id="KAK7077278.1"/>
    </source>
</evidence>
<accession>A0AAN8XB81</accession>
<proteinExistence type="predicted"/>